<evidence type="ECO:0000256" key="1">
    <source>
        <dbReference type="SAM" id="MobiDB-lite"/>
    </source>
</evidence>
<proteinExistence type="predicted"/>
<dbReference type="Gramene" id="OIT32506">
    <property type="protein sequence ID" value="OIT32506"/>
    <property type="gene ID" value="A4A49_21063"/>
</dbReference>
<keyword evidence="3" id="KW-1185">Reference proteome</keyword>
<name>A0A314KT25_NICAT</name>
<comment type="caution">
    <text evidence="2">The sequence shown here is derived from an EMBL/GenBank/DDBJ whole genome shotgun (WGS) entry which is preliminary data.</text>
</comment>
<dbReference type="PANTHER" id="PTHR21422">
    <property type="entry name" value="RAB3 GTPASE-ACTIVATING PROTEIN CATALYTIC SUBUNIT"/>
    <property type="match status" value="1"/>
</dbReference>
<dbReference type="PANTHER" id="PTHR21422:SF9">
    <property type="entry name" value="RAB3 GTPASE-ACTIVATING PROTEIN CATALYTIC SUBUNIT"/>
    <property type="match status" value="1"/>
</dbReference>
<gene>
    <name evidence="2" type="ORF">A4A49_21063</name>
</gene>
<dbReference type="STRING" id="49451.A0A314KT25"/>
<dbReference type="EMBL" id="MJEQ01001046">
    <property type="protein sequence ID" value="OIT32506.1"/>
    <property type="molecule type" value="Genomic_DNA"/>
</dbReference>
<evidence type="ECO:0000313" key="2">
    <source>
        <dbReference type="EMBL" id="OIT32506.1"/>
    </source>
</evidence>
<evidence type="ECO:0000313" key="3">
    <source>
        <dbReference type="Proteomes" id="UP000187609"/>
    </source>
</evidence>
<sequence>MASISKIPSSATDEDLEEEIEHFDDFTLASSWERFISEIEAVCRQWLADGTKNLLKNGAISVNISEELYKVKTDLKYAMKSYCMEYYFGTHNDVGRGKGNDWSCALHDLQLSFGVNEFLVIAPQSASGVVLDGPEASKLLSAVAISLSNCSCLWPAFVPVHVPSRKAYIGIQNMGTLYTRRFEADRIGSQVPLKLMHLEGLYELFVSKFAFSNMDLSMHLFQVNLKMKLTYRTLPYDEDFDVQEPEGGITEPGGSPKSKYHNRKPWDDDCPWSEWYSAEDPVKGNYVSERVITLSTIFPVIGSCRSSLEGVT</sequence>
<reference evidence="2" key="1">
    <citation type="submission" date="2016-11" db="EMBL/GenBank/DDBJ databases">
        <title>The genome of Nicotiana attenuata.</title>
        <authorList>
            <person name="Xu S."/>
            <person name="Brockmoeller T."/>
            <person name="Gaquerel E."/>
            <person name="Navarro A."/>
            <person name="Kuhl H."/>
            <person name="Gase K."/>
            <person name="Ling Z."/>
            <person name="Zhou W."/>
            <person name="Kreitzer C."/>
            <person name="Stanke M."/>
            <person name="Tang H."/>
            <person name="Lyons E."/>
            <person name="Pandey P."/>
            <person name="Pandey S.P."/>
            <person name="Timmermann B."/>
            <person name="Baldwin I.T."/>
        </authorList>
    </citation>
    <scope>NUCLEOTIDE SEQUENCE [LARGE SCALE GENOMIC DNA]</scope>
    <source>
        <strain evidence="2">UT</strain>
    </source>
</reference>
<dbReference type="InterPro" id="IPR045700">
    <property type="entry name" value="Rab3GAP1"/>
</dbReference>
<dbReference type="GO" id="GO:0005096">
    <property type="term" value="F:GTPase activator activity"/>
    <property type="evidence" value="ECO:0007669"/>
    <property type="project" value="InterPro"/>
</dbReference>
<protein>
    <submittedName>
        <fullName evidence="2">Uncharacterized protein</fullName>
    </submittedName>
</protein>
<accession>A0A314KT25</accession>
<dbReference type="Proteomes" id="UP000187609">
    <property type="component" value="Unassembled WGS sequence"/>
</dbReference>
<feature type="region of interest" description="Disordered" evidence="1">
    <location>
        <begin position="242"/>
        <end position="262"/>
    </location>
</feature>
<dbReference type="AlphaFoldDB" id="A0A314KT25"/>
<organism evidence="2 3">
    <name type="scientific">Nicotiana attenuata</name>
    <name type="common">Coyote tobacco</name>
    <dbReference type="NCBI Taxonomy" id="49451"/>
    <lineage>
        <taxon>Eukaryota</taxon>
        <taxon>Viridiplantae</taxon>
        <taxon>Streptophyta</taxon>
        <taxon>Embryophyta</taxon>
        <taxon>Tracheophyta</taxon>
        <taxon>Spermatophyta</taxon>
        <taxon>Magnoliopsida</taxon>
        <taxon>eudicotyledons</taxon>
        <taxon>Gunneridae</taxon>
        <taxon>Pentapetalae</taxon>
        <taxon>asterids</taxon>
        <taxon>lamiids</taxon>
        <taxon>Solanales</taxon>
        <taxon>Solanaceae</taxon>
        <taxon>Nicotianoideae</taxon>
        <taxon>Nicotianeae</taxon>
        <taxon>Nicotiana</taxon>
    </lineage>
</organism>